<dbReference type="FunFam" id="2.30.250.10:FF:000003">
    <property type="entry name" value="Probable M18 family aminopeptidase 2"/>
    <property type="match status" value="1"/>
</dbReference>
<dbReference type="InterPro" id="IPR023358">
    <property type="entry name" value="Peptidase_M18_dom2"/>
</dbReference>
<evidence type="ECO:0000256" key="7">
    <source>
        <dbReference type="ARBA" id="ARBA00022801"/>
    </source>
</evidence>
<evidence type="ECO:0000256" key="1">
    <source>
        <dbReference type="ARBA" id="ARBA00001947"/>
    </source>
</evidence>
<keyword evidence="4 10" id="KW-0031">Aminopeptidase</keyword>
<evidence type="ECO:0000256" key="9">
    <source>
        <dbReference type="ARBA" id="ARBA00023049"/>
    </source>
</evidence>
<accession>A0A839T532</accession>
<feature type="binding site" evidence="10">
    <location>
        <position position="82"/>
    </location>
    <ligand>
        <name>Zn(2+)</name>
        <dbReference type="ChEBI" id="CHEBI:29105"/>
    </ligand>
</feature>
<dbReference type="PANTHER" id="PTHR28570">
    <property type="entry name" value="ASPARTYL AMINOPEPTIDASE"/>
    <property type="match status" value="1"/>
</dbReference>
<name>A0A839T532_AZOMA</name>
<dbReference type="NCBIfam" id="NF002759">
    <property type="entry name" value="PRK02813.1"/>
    <property type="match status" value="1"/>
</dbReference>
<evidence type="ECO:0000256" key="3">
    <source>
        <dbReference type="ARBA" id="ARBA00014897"/>
    </source>
</evidence>
<evidence type="ECO:0000256" key="11">
    <source>
        <dbReference type="RuleBase" id="RU004386"/>
    </source>
</evidence>
<dbReference type="EMBL" id="JACHXI010000012">
    <property type="protein sequence ID" value="MBB3104129.1"/>
    <property type="molecule type" value="Genomic_DNA"/>
</dbReference>
<dbReference type="AlphaFoldDB" id="A0A839T532"/>
<comment type="caution">
    <text evidence="13">The sequence shown here is derived from an EMBL/GenBank/DDBJ whole genome shotgun (WGS) entry which is preliminary data.</text>
</comment>
<dbReference type="Gene3D" id="2.30.250.10">
    <property type="entry name" value="Aminopeptidase i, Domain 2"/>
    <property type="match status" value="1"/>
</dbReference>
<dbReference type="SUPFAM" id="SSF101821">
    <property type="entry name" value="Aminopeptidase/glucanase lid domain"/>
    <property type="match status" value="1"/>
</dbReference>
<comment type="similarity">
    <text evidence="2 10 11">Belongs to the peptidase M18 family.</text>
</comment>
<evidence type="ECO:0000256" key="8">
    <source>
        <dbReference type="ARBA" id="ARBA00022833"/>
    </source>
</evidence>
<dbReference type="Gene3D" id="3.40.630.10">
    <property type="entry name" value="Zn peptidases"/>
    <property type="match status" value="1"/>
</dbReference>
<proteinExistence type="inferred from homology"/>
<evidence type="ECO:0000256" key="6">
    <source>
        <dbReference type="ARBA" id="ARBA00022723"/>
    </source>
</evidence>
<reference evidence="13 14" key="1">
    <citation type="submission" date="2020-08" db="EMBL/GenBank/DDBJ databases">
        <title>Genomic Encyclopedia of Type Strains, Phase III (KMG-III): the genomes of soil and plant-associated and newly described type strains.</title>
        <authorList>
            <person name="Whitman W."/>
        </authorList>
    </citation>
    <scope>NUCLEOTIDE SEQUENCE [LARGE SCALE GENOMIC DNA]</scope>
    <source>
        <strain evidence="13 14">CECT 4462</strain>
    </source>
</reference>
<evidence type="ECO:0000256" key="2">
    <source>
        <dbReference type="ARBA" id="ARBA00008290"/>
    </source>
</evidence>
<dbReference type="GO" id="GO:0004177">
    <property type="term" value="F:aminopeptidase activity"/>
    <property type="evidence" value="ECO:0007669"/>
    <property type="project" value="UniProtKB-UniRule"/>
</dbReference>
<dbReference type="GO" id="GO:0008237">
    <property type="term" value="F:metallopeptidase activity"/>
    <property type="evidence" value="ECO:0007669"/>
    <property type="project" value="UniProtKB-UniRule"/>
</dbReference>
<protein>
    <recommendedName>
        <fullName evidence="3 10">Probable M18 family aminopeptidase 2</fullName>
        <ecNumber evidence="10">3.4.11.-</ecNumber>
    </recommendedName>
</protein>
<dbReference type="GO" id="GO:0008270">
    <property type="term" value="F:zinc ion binding"/>
    <property type="evidence" value="ECO:0007669"/>
    <property type="project" value="UniProtKB-UniRule"/>
</dbReference>
<dbReference type="SUPFAM" id="SSF53187">
    <property type="entry name" value="Zn-dependent exopeptidases"/>
    <property type="match status" value="1"/>
</dbReference>
<evidence type="ECO:0000256" key="5">
    <source>
        <dbReference type="ARBA" id="ARBA00022670"/>
    </source>
</evidence>
<keyword evidence="5 10" id="KW-0645">Protease</keyword>
<dbReference type="GO" id="GO:0005737">
    <property type="term" value="C:cytoplasm"/>
    <property type="evidence" value="ECO:0007669"/>
    <property type="project" value="UniProtKB-ARBA"/>
</dbReference>
<dbReference type="RefSeq" id="WP_183167023.1">
    <property type="nucleotide sequence ID" value="NZ_JACHXI010000012.1"/>
</dbReference>
<evidence type="ECO:0000256" key="4">
    <source>
        <dbReference type="ARBA" id="ARBA00022438"/>
    </source>
</evidence>
<keyword evidence="8 10" id="KW-0862">Zinc</keyword>
<organism evidence="13 14">
    <name type="scientific">Azomonas macrocytogenes</name>
    <name type="common">Azotobacter macrocytogenes</name>
    <dbReference type="NCBI Taxonomy" id="69962"/>
    <lineage>
        <taxon>Bacteria</taxon>
        <taxon>Pseudomonadati</taxon>
        <taxon>Pseudomonadota</taxon>
        <taxon>Gammaproteobacteria</taxon>
        <taxon>Pseudomonadales</taxon>
        <taxon>Pseudomonadaceae</taxon>
        <taxon>Azomonas</taxon>
    </lineage>
</organism>
<keyword evidence="14" id="KW-1185">Reference proteome</keyword>
<dbReference type="PANTHER" id="PTHR28570:SF3">
    <property type="entry name" value="ASPARTYL AMINOPEPTIDASE"/>
    <property type="match status" value="1"/>
</dbReference>
<feature type="binding site" evidence="10">
    <location>
        <position position="401"/>
    </location>
    <ligand>
        <name>Zn(2+)</name>
        <dbReference type="ChEBI" id="CHEBI:29105"/>
    </ligand>
</feature>
<keyword evidence="9 10" id="KW-0482">Metalloprotease</keyword>
<dbReference type="Proteomes" id="UP000549250">
    <property type="component" value="Unassembled WGS sequence"/>
</dbReference>
<gene>
    <name evidence="10" type="primary">apeB</name>
    <name evidence="13" type="ORF">FHR87_002541</name>
</gene>
<dbReference type="HAMAP" id="MF_00467">
    <property type="entry name" value="Aminopeptidase_M18_2"/>
    <property type="match status" value="1"/>
</dbReference>
<dbReference type="InterPro" id="IPR022984">
    <property type="entry name" value="M18_aminopeptidase_2"/>
</dbReference>
<dbReference type="CDD" id="cd05658">
    <property type="entry name" value="M18_DAP"/>
    <property type="match status" value="1"/>
</dbReference>
<dbReference type="PRINTS" id="PR00932">
    <property type="entry name" value="AMINO1PTASE"/>
</dbReference>
<evidence type="ECO:0000313" key="14">
    <source>
        <dbReference type="Proteomes" id="UP000549250"/>
    </source>
</evidence>
<evidence type="ECO:0000256" key="10">
    <source>
        <dbReference type="HAMAP-Rule" id="MF_00467"/>
    </source>
</evidence>
<dbReference type="Pfam" id="PF02127">
    <property type="entry name" value="Peptidase_M18"/>
    <property type="match status" value="1"/>
</dbReference>
<comment type="cofactor">
    <cofactor evidence="1 10 12">
        <name>Zn(2+)</name>
        <dbReference type="ChEBI" id="CHEBI:29105"/>
    </cofactor>
</comment>
<sequence length="429" mass="46781">MREELNQGLIDFLKASPTPFHATANLAHSLQVAGFKRLDERDPWHVESGGRYYVTRNDSAIIAIQLGSKPVLDSGLRLVGAHTDSPCLRVKPQPELQRQGFWQLGVEVYGGALLAPWFGRDLSLAGRVTFSRDGRIESRLIDFRQPIAVIPHLAIHLHREANQGWAINAQNELPPILAQLTGQENPDFRALLADQLAREHDLVADVVLDYELSLYDTQAAAVVGLHGDFIAGARLDNLMSCYAGLQALLKAGNEETCILVCNDHEEVGSVSCCGADGPFLEQVLRRCLPEGDAFPRIIGRSLLISADNAHAVHPNYADKHDSNHGSKLNAGPVIKINSNQRYATSSETAGFFRHLCLAEEVPVQSFVSRSDMGCGSTIGPITTSQLGVRAVDIGLPTFAMHSIRELAGSHDLTHLVKVLTAFYNSRGLP</sequence>
<dbReference type="GO" id="GO:0006508">
    <property type="term" value="P:proteolysis"/>
    <property type="evidence" value="ECO:0007669"/>
    <property type="project" value="UniProtKB-UniRule"/>
</dbReference>
<dbReference type="InterPro" id="IPR001948">
    <property type="entry name" value="Peptidase_M18"/>
</dbReference>
<evidence type="ECO:0000313" key="13">
    <source>
        <dbReference type="EMBL" id="MBB3104129.1"/>
    </source>
</evidence>
<feature type="binding site" evidence="10">
    <location>
        <position position="156"/>
    </location>
    <ligand>
        <name>Zn(2+)</name>
        <dbReference type="ChEBI" id="CHEBI:29105"/>
    </ligand>
</feature>
<dbReference type="EC" id="3.4.11.-" evidence="10"/>
<evidence type="ECO:0000256" key="12">
    <source>
        <dbReference type="RuleBase" id="RU004387"/>
    </source>
</evidence>
<keyword evidence="7 10" id="KW-0378">Hydrolase</keyword>
<keyword evidence="6 10" id="KW-0479">Metal-binding</keyword>